<protein>
    <submittedName>
        <fullName evidence="2">Uncharacterized protein</fullName>
    </submittedName>
</protein>
<evidence type="ECO:0000313" key="3">
    <source>
        <dbReference type="Proteomes" id="UP000324222"/>
    </source>
</evidence>
<dbReference type="Proteomes" id="UP000324222">
    <property type="component" value="Unassembled WGS sequence"/>
</dbReference>
<evidence type="ECO:0000256" key="1">
    <source>
        <dbReference type="SAM" id="MobiDB-lite"/>
    </source>
</evidence>
<feature type="region of interest" description="Disordered" evidence="1">
    <location>
        <begin position="90"/>
        <end position="140"/>
    </location>
</feature>
<reference evidence="2 3" key="1">
    <citation type="submission" date="2019-05" db="EMBL/GenBank/DDBJ databases">
        <title>Another draft genome of Portunus trituberculatus and its Hox gene families provides insights of decapod evolution.</title>
        <authorList>
            <person name="Jeong J.-H."/>
            <person name="Song I."/>
            <person name="Kim S."/>
            <person name="Choi T."/>
            <person name="Kim D."/>
            <person name="Ryu S."/>
            <person name="Kim W."/>
        </authorList>
    </citation>
    <scope>NUCLEOTIDE SEQUENCE [LARGE SCALE GENOMIC DNA]</scope>
    <source>
        <tissue evidence="2">Muscle</tissue>
    </source>
</reference>
<dbReference type="AlphaFoldDB" id="A0A5B7KIC7"/>
<sequence length="140" mass="15037">MKLHGSSPAVIKTRNQDSFCNLNGFGKGDCVNKGLVAGNGITLQTRGGEWEFVWGGGEGQRRGITRQRGSFTCFIPQAISAETLLMWVPRPAKGKDARGTEGEERKGNHDTKGKDTSAGGHEGKHTGEGIKVRQRGQGDE</sequence>
<dbReference type="EMBL" id="VSRR010151831">
    <property type="protein sequence ID" value="MPD06547.1"/>
    <property type="molecule type" value="Genomic_DNA"/>
</dbReference>
<accession>A0A5B7KIC7</accession>
<proteinExistence type="predicted"/>
<evidence type="ECO:0000313" key="2">
    <source>
        <dbReference type="EMBL" id="MPD06547.1"/>
    </source>
</evidence>
<feature type="compositionally biased region" description="Basic and acidic residues" evidence="1">
    <location>
        <begin position="93"/>
        <end position="140"/>
    </location>
</feature>
<gene>
    <name evidence="2" type="ORF">E2C01_102363</name>
</gene>
<name>A0A5B7KIC7_PORTR</name>
<comment type="caution">
    <text evidence="2">The sequence shown here is derived from an EMBL/GenBank/DDBJ whole genome shotgun (WGS) entry which is preliminary data.</text>
</comment>
<organism evidence="2 3">
    <name type="scientific">Portunus trituberculatus</name>
    <name type="common">Swimming crab</name>
    <name type="synonym">Neptunus trituberculatus</name>
    <dbReference type="NCBI Taxonomy" id="210409"/>
    <lineage>
        <taxon>Eukaryota</taxon>
        <taxon>Metazoa</taxon>
        <taxon>Ecdysozoa</taxon>
        <taxon>Arthropoda</taxon>
        <taxon>Crustacea</taxon>
        <taxon>Multicrustacea</taxon>
        <taxon>Malacostraca</taxon>
        <taxon>Eumalacostraca</taxon>
        <taxon>Eucarida</taxon>
        <taxon>Decapoda</taxon>
        <taxon>Pleocyemata</taxon>
        <taxon>Brachyura</taxon>
        <taxon>Eubrachyura</taxon>
        <taxon>Portunoidea</taxon>
        <taxon>Portunidae</taxon>
        <taxon>Portuninae</taxon>
        <taxon>Portunus</taxon>
    </lineage>
</organism>
<keyword evidence="3" id="KW-1185">Reference proteome</keyword>